<dbReference type="Proteomes" id="UP000192578">
    <property type="component" value="Unassembled WGS sequence"/>
</dbReference>
<dbReference type="Pfam" id="PF00170">
    <property type="entry name" value="bZIP_1"/>
    <property type="match status" value="1"/>
</dbReference>
<accession>A0A1W0X2T0</accession>
<feature type="region of interest" description="Disordered" evidence="7">
    <location>
        <begin position="19"/>
        <end position="77"/>
    </location>
</feature>
<protein>
    <recommendedName>
        <fullName evidence="6">X-box-binding protein 1</fullName>
    </recommendedName>
</protein>
<evidence type="ECO:0000256" key="6">
    <source>
        <dbReference type="ARBA" id="ARBA00040165"/>
    </source>
</evidence>
<dbReference type="AlphaFoldDB" id="A0A1W0X2T0"/>
<gene>
    <name evidence="9" type="ORF">BV898_04279</name>
</gene>
<dbReference type="GO" id="GO:0005634">
    <property type="term" value="C:nucleus"/>
    <property type="evidence" value="ECO:0007669"/>
    <property type="project" value="TreeGrafter"/>
</dbReference>
<keyword evidence="1" id="KW-0832">Ubl conjugation</keyword>
<evidence type="ECO:0000313" key="10">
    <source>
        <dbReference type="Proteomes" id="UP000192578"/>
    </source>
</evidence>
<evidence type="ECO:0000256" key="2">
    <source>
        <dbReference type="ARBA" id="ARBA00023015"/>
    </source>
</evidence>
<dbReference type="PANTHER" id="PTHR46542">
    <property type="entry name" value="X-BOX BINDING PROTEIN 1"/>
    <property type="match status" value="1"/>
</dbReference>
<evidence type="ECO:0000259" key="8">
    <source>
        <dbReference type="PROSITE" id="PS50217"/>
    </source>
</evidence>
<dbReference type="InterPro" id="IPR046347">
    <property type="entry name" value="bZIP_sf"/>
</dbReference>
<dbReference type="GO" id="GO:0000981">
    <property type="term" value="F:DNA-binding transcription factor activity, RNA polymerase II-specific"/>
    <property type="evidence" value="ECO:0007669"/>
    <property type="project" value="TreeGrafter"/>
</dbReference>
<dbReference type="SMART" id="SM00338">
    <property type="entry name" value="BRLZ"/>
    <property type="match status" value="1"/>
</dbReference>
<name>A0A1W0X2T0_HYPEX</name>
<evidence type="ECO:0000256" key="7">
    <source>
        <dbReference type="SAM" id="MobiDB-lite"/>
    </source>
</evidence>
<dbReference type="GO" id="GO:0000977">
    <property type="term" value="F:RNA polymerase II transcription regulatory region sequence-specific DNA binding"/>
    <property type="evidence" value="ECO:0007669"/>
    <property type="project" value="TreeGrafter"/>
</dbReference>
<keyword evidence="3" id="KW-0238">DNA-binding</keyword>
<feature type="compositionally biased region" description="Low complexity" evidence="7">
    <location>
        <begin position="27"/>
        <end position="37"/>
    </location>
</feature>
<keyword evidence="2" id="KW-0805">Transcription regulation</keyword>
<dbReference type="SUPFAM" id="SSF57959">
    <property type="entry name" value="Leucine zipper domain"/>
    <property type="match status" value="1"/>
</dbReference>
<evidence type="ECO:0000256" key="5">
    <source>
        <dbReference type="ARBA" id="ARBA00023242"/>
    </source>
</evidence>
<evidence type="ECO:0000256" key="1">
    <source>
        <dbReference type="ARBA" id="ARBA00022843"/>
    </source>
</evidence>
<dbReference type="EMBL" id="MTYJ01000021">
    <property type="protein sequence ID" value="OQV21700.1"/>
    <property type="molecule type" value="Genomic_DNA"/>
</dbReference>
<sequence length="243" mass="27345">MVPSLAVRKKEVVVVRAAFTHEPSPSPSLSSLASSTSGRANGNGKRKSPEDDQENGSDRDKKRKLMNRVAAQQSRDRKRLYMDNLEKEIKKLKAENALLKSTNLTIQEEKDRLLSENVVLKTQTVLEIKHEEPQSVPEISSSVTFESAAFISAPLQKDQVTMGLVFWLMQFLQILNPNSQMSSSVSSKRFGKISVEALIQRHLQSSQRCGTRRLLEKWLDPVHQTWNPSKISFSSEQSLSLPS</sequence>
<dbReference type="InterPro" id="IPR052470">
    <property type="entry name" value="ER_Stress-Reg_TF"/>
</dbReference>
<organism evidence="9 10">
    <name type="scientific">Hypsibius exemplaris</name>
    <name type="common">Freshwater tardigrade</name>
    <dbReference type="NCBI Taxonomy" id="2072580"/>
    <lineage>
        <taxon>Eukaryota</taxon>
        <taxon>Metazoa</taxon>
        <taxon>Ecdysozoa</taxon>
        <taxon>Tardigrada</taxon>
        <taxon>Eutardigrada</taxon>
        <taxon>Parachela</taxon>
        <taxon>Hypsibioidea</taxon>
        <taxon>Hypsibiidae</taxon>
        <taxon>Hypsibius</taxon>
    </lineage>
</organism>
<keyword evidence="5" id="KW-0539">Nucleus</keyword>
<keyword evidence="4" id="KW-0804">Transcription</keyword>
<dbReference type="PANTHER" id="PTHR46542:SF1">
    <property type="entry name" value="X-BOX BINDING PROTEIN 1"/>
    <property type="match status" value="1"/>
</dbReference>
<dbReference type="InterPro" id="IPR004827">
    <property type="entry name" value="bZIP"/>
</dbReference>
<dbReference type="OrthoDB" id="20960at2759"/>
<feature type="domain" description="BZIP" evidence="8">
    <location>
        <begin position="57"/>
        <end position="120"/>
    </location>
</feature>
<evidence type="ECO:0000313" key="9">
    <source>
        <dbReference type="EMBL" id="OQV21700.1"/>
    </source>
</evidence>
<reference evidence="10" key="1">
    <citation type="submission" date="2017-01" db="EMBL/GenBank/DDBJ databases">
        <title>Comparative genomics of anhydrobiosis in the tardigrade Hypsibius dujardini.</title>
        <authorList>
            <person name="Yoshida Y."/>
            <person name="Koutsovoulos G."/>
            <person name="Laetsch D."/>
            <person name="Stevens L."/>
            <person name="Kumar S."/>
            <person name="Horikawa D."/>
            <person name="Ishino K."/>
            <person name="Komine S."/>
            <person name="Tomita M."/>
            <person name="Blaxter M."/>
            <person name="Arakawa K."/>
        </authorList>
    </citation>
    <scope>NUCLEOTIDE SEQUENCE [LARGE SCALE GENOMIC DNA]</scope>
    <source>
        <strain evidence="10">Z151</strain>
    </source>
</reference>
<comment type="caution">
    <text evidence="9">The sequence shown here is derived from an EMBL/GenBank/DDBJ whole genome shotgun (WGS) entry which is preliminary data.</text>
</comment>
<proteinExistence type="predicted"/>
<evidence type="ECO:0000256" key="3">
    <source>
        <dbReference type="ARBA" id="ARBA00023125"/>
    </source>
</evidence>
<keyword evidence="10" id="KW-1185">Reference proteome</keyword>
<dbReference type="Gene3D" id="1.20.5.170">
    <property type="match status" value="1"/>
</dbReference>
<evidence type="ECO:0000256" key="4">
    <source>
        <dbReference type="ARBA" id="ARBA00023163"/>
    </source>
</evidence>
<dbReference type="PROSITE" id="PS50217">
    <property type="entry name" value="BZIP"/>
    <property type="match status" value="1"/>
</dbReference>